<keyword evidence="2" id="KW-1185">Reference proteome</keyword>
<evidence type="ECO:0000313" key="2">
    <source>
        <dbReference type="Proteomes" id="UP000184314"/>
    </source>
</evidence>
<sequence length="169" mass="19436">MNIKSALVLSILFFSFSCEKNNTEKLDEKNKLNLTSSKWFGPIETEYFYYDKNNNEIENTIIGQRDTFTFDFNDNSKVLITFRPNSTYNGDWKLEDNKLLVTISTAEIEKQAGEFYLLGNGSDSEIGWTILDVEIKSITDSIMILESVYDSQDEEISYSKGLAKYSSME</sequence>
<dbReference type="AlphaFoldDB" id="A0A1M6UGV6"/>
<proteinExistence type="predicted"/>
<dbReference type="PROSITE" id="PS51257">
    <property type="entry name" value="PROKAR_LIPOPROTEIN"/>
    <property type="match status" value="1"/>
</dbReference>
<evidence type="ECO:0008006" key="3">
    <source>
        <dbReference type="Google" id="ProtNLM"/>
    </source>
</evidence>
<name>A0A1M6UGV6_9FLAO</name>
<reference evidence="2" key="1">
    <citation type="submission" date="2016-11" db="EMBL/GenBank/DDBJ databases">
        <authorList>
            <person name="Varghese N."/>
            <person name="Submissions S."/>
        </authorList>
    </citation>
    <scope>NUCLEOTIDE SEQUENCE [LARGE SCALE GENOMIC DNA]</scope>
    <source>
        <strain evidence="2">DSM 16478</strain>
    </source>
</reference>
<gene>
    <name evidence="1" type="ORF">SAMN04488007_3637</name>
</gene>
<dbReference type="Proteomes" id="UP000184314">
    <property type="component" value="Unassembled WGS sequence"/>
</dbReference>
<organism evidence="1 2">
    <name type="scientific">Maribacter aquivivus</name>
    <dbReference type="NCBI Taxonomy" id="228958"/>
    <lineage>
        <taxon>Bacteria</taxon>
        <taxon>Pseudomonadati</taxon>
        <taxon>Bacteroidota</taxon>
        <taxon>Flavobacteriia</taxon>
        <taxon>Flavobacteriales</taxon>
        <taxon>Flavobacteriaceae</taxon>
        <taxon>Maribacter</taxon>
    </lineage>
</organism>
<dbReference type="EMBL" id="FQZX01000003">
    <property type="protein sequence ID" value="SHK68383.1"/>
    <property type="molecule type" value="Genomic_DNA"/>
</dbReference>
<dbReference type="STRING" id="228958.SAMN04488007_3637"/>
<protein>
    <recommendedName>
        <fullName evidence="3">Lipocalin-like domain-containing protein</fullName>
    </recommendedName>
</protein>
<evidence type="ECO:0000313" key="1">
    <source>
        <dbReference type="EMBL" id="SHK68383.1"/>
    </source>
</evidence>
<accession>A0A1M6UGV6</accession>